<evidence type="ECO:0000313" key="2">
    <source>
        <dbReference type="Proteomes" id="UP000075903"/>
    </source>
</evidence>
<dbReference type="EnsemblMetazoa" id="AMEM015808-RA">
    <property type="protein sequence ID" value="AMEM015808-PA"/>
    <property type="gene ID" value="AMEM015808"/>
</dbReference>
<accession>A0A182VJ18</accession>
<sequence length="140" mass="15542">MISSAAWLPRPNSTQLVLVDNTYIVGRRVSRDPYPRARMETVQEKENVFALIAFIKYGNVFGMLTGAHTLTGSTHTRIWLRKFLSPPCGMVLLILAPALGHPASCNGDRQSGKVWRPCFVLLVIADIAQNSADDWQQTMG</sequence>
<dbReference type="VEuPathDB" id="VectorBase:AMEM015808"/>
<reference evidence="1" key="1">
    <citation type="submission" date="2020-05" db="UniProtKB">
        <authorList>
            <consortium name="EnsemblMetazoa"/>
        </authorList>
    </citation>
    <scope>IDENTIFICATION</scope>
    <source>
        <strain evidence="1">MAF</strain>
    </source>
</reference>
<dbReference type="Proteomes" id="UP000075903">
    <property type="component" value="Unassembled WGS sequence"/>
</dbReference>
<proteinExistence type="predicted"/>
<protein>
    <submittedName>
        <fullName evidence="1">Uncharacterized protein</fullName>
    </submittedName>
</protein>
<dbReference type="AlphaFoldDB" id="A0A182VJ18"/>
<organism evidence="1 2">
    <name type="scientific">Anopheles merus</name>
    <name type="common">Mosquito</name>
    <dbReference type="NCBI Taxonomy" id="30066"/>
    <lineage>
        <taxon>Eukaryota</taxon>
        <taxon>Metazoa</taxon>
        <taxon>Ecdysozoa</taxon>
        <taxon>Arthropoda</taxon>
        <taxon>Hexapoda</taxon>
        <taxon>Insecta</taxon>
        <taxon>Pterygota</taxon>
        <taxon>Neoptera</taxon>
        <taxon>Endopterygota</taxon>
        <taxon>Diptera</taxon>
        <taxon>Nematocera</taxon>
        <taxon>Culicoidea</taxon>
        <taxon>Culicidae</taxon>
        <taxon>Anophelinae</taxon>
        <taxon>Anopheles</taxon>
    </lineage>
</organism>
<name>A0A182VJ18_ANOME</name>
<evidence type="ECO:0000313" key="1">
    <source>
        <dbReference type="EnsemblMetazoa" id="AMEM015808-PA"/>
    </source>
</evidence>
<keyword evidence="2" id="KW-1185">Reference proteome</keyword>